<evidence type="ECO:0000313" key="3">
    <source>
        <dbReference type="Proteomes" id="UP001066276"/>
    </source>
</evidence>
<protein>
    <submittedName>
        <fullName evidence="2">Uncharacterized protein</fullName>
    </submittedName>
</protein>
<evidence type="ECO:0000313" key="2">
    <source>
        <dbReference type="EMBL" id="KAJ1161740.1"/>
    </source>
</evidence>
<name>A0AAV7SD34_PLEWA</name>
<feature type="compositionally biased region" description="Basic and acidic residues" evidence="1">
    <location>
        <begin position="98"/>
        <end position="108"/>
    </location>
</feature>
<dbReference type="Proteomes" id="UP001066276">
    <property type="component" value="Chromosome 4_2"/>
</dbReference>
<accession>A0AAV7SD34</accession>
<keyword evidence="3" id="KW-1185">Reference proteome</keyword>
<feature type="region of interest" description="Disordered" evidence="1">
    <location>
        <begin position="94"/>
        <end position="114"/>
    </location>
</feature>
<dbReference type="EMBL" id="JANPWB010000008">
    <property type="protein sequence ID" value="KAJ1161740.1"/>
    <property type="molecule type" value="Genomic_DNA"/>
</dbReference>
<evidence type="ECO:0000256" key="1">
    <source>
        <dbReference type="SAM" id="MobiDB-lite"/>
    </source>
</evidence>
<reference evidence="2" key="1">
    <citation type="journal article" date="2022" name="bioRxiv">
        <title>Sequencing and chromosome-scale assembly of the giantPleurodeles waltlgenome.</title>
        <authorList>
            <person name="Brown T."/>
            <person name="Elewa A."/>
            <person name="Iarovenko S."/>
            <person name="Subramanian E."/>
            <person name="Araus A.J."/>
            <person name="Petzold A."/>
            <person name="Susuki M."/>
            <person name="Suzuki K.-i.T."/>
            <person name="Hayashi T."/>
            <person name="Toyoda A."/>
            <person name="Oliveira C."/>
            <person name="Osipova E."/>
            <person name="Leigh N.D."/>
            <person name="Simon A."/>
            <person name="Yun M.H."/>
        </authorList>
    </citation>
    <scope>NUCLEOTIDE SEQUENCE</scope>
    <source>
        <strain evidence="2">20211129_DDA</strain>
        <tissue evidence="2">Liver</tissue>
    </source>
</reference>
<gene>
    <name evidence="2" type="ORF">NDU88_002221</name>
</gene>
<comment type="caution">
    <text evidence="2">The sequence shown here is derived from an EMBL/GenBank/DDBJ whole genome shotgun (WGS) entry which is preliminary data.</text>
</comment>
<dbReference type="AlphaFoldDB" id="A0AAV7SD34"/>
<proteinExistence type="predicted"/>
<organism evidence="2 3">
    <name type="scientific">Pleurodeles waltl</name>
    <name type="common">Iberian ribbed newt</name>
    <dbReference type="NCBI Taxonomy" id="8319"/>
    <lineage>
        <taxon>Eukaryota</taxon>
        <taxon>Metazoa</taxon>
        <taxon>Chordata</taxon>
        <taxon>Craniata</taxon>
        <taxon>Vertebrata</taxon>
        <taxon>Euteleostomi</taxon>
        <taxon>Amphibia</taxon>
        <taxon>Batrachia</taxon>
        <taxon>Caudata</taxon>
        <taxon>Salamandroidea</taxon>
        <taxon>Salamandridae</taxon>
        <taxon>Pleurodelinae</taxon>
        <taxon>Pleurodeles</taxon>
    </lineage>
</organism>
<sequence>MRKCVRRSCVVGCSESVDWLTRWCRDPGAALRVGEAPEYDAIPCVVGCPEKCGLADLGRDATLGGRESGATLRAGIALKNDAIPARAAGKCSFPAGMEGERGDQKERSPAALCM</sequence>